<dbReference type="EMBL" id="CP025611">
    <property type="protein sequence ID" value="AUN30661.1"/>
    <property type="molecule type" value="Genomic_DNA"/>
</dbReference>
<keyword evidence="3 6" id="KW-0808">Transferase</keyword>
<dbReference type="InterPro" id="IPR029063">
    <property type="entry name" value="SAM-dependent_MTases_sf"/>
</dbReference>
<dbReference type="PROSITE" id="PS01230">
    <property type="entry name" value="TRMA_1"/>
    <property type="match status" value="1"/>
</dbReference>
<evidence type="ECO:0000256" key="6">
    <source>
        <dbReference type="PROSITE-ProRule" id="PRU01024"/>
    </source>
</evidence>
<dbReference type="AlphaFoldDB" id="A0A2K9NC01"/>
<dbReference type="Gene3D" id="3.40.50.150">
    <property type="entry name" value="Vaccinia Virus protein VP39"/>
    <property type="match status" value="1"/>
</dbReference>
<keyword evidence="2 6" id="KW-0489">Methyltransferase</keyword>
<dbReference type="Pfam" id="PF05958">
    <property type="entry name" value="tRNA_U5-meth_tr"/>
    <property type="match status" value="1"/>
</dbReference>
<evidence type="ECO:0000256" key="7">
    <source>
        <dbReference type="PROSITE-ProRule" id="PRU10015"/>
    </source>
</evidence>
<accession>A0A2K9NC01</accession>
<organism evidence="9 10">
    <name type="scientific">Niveispirillum cyanobacteriorum</name>
    <dbReference type="NCBI Taxonomy" id="1612173"/>
    <lineage>
        <taxon>Bacteria</taxon>
        <taxon>Pseudomonadati</taxon>
        <taxon>Pseudomonadota</taxon>
        <taxon>Alphaproteobacteria</taxon>
        <taxon>Rhodospirillales</taxon>
        <taxon>Azospirillaceae</taxon>
        <taxon>Niveispirillum</taxon>
    </lineage>
</organism>
<feature type="compositionally biased region" description="Basic residues" evidence="8">
    <location>
        <begin position="1"/>
        <end position="12"/>
    </location>
</feature>
<dbReference type="OrthoDB" id="9804590at2"/>
<sequence length="442" mass="47426">MPPRRQAPRRPAQRPAPEPPTRGPVEVSITRVGGRGDGLAEWQGHRLYVPQTLVGDRLMVKFGAHRGDGWEGVPVSLLEEGKGRTDPACTHFGSCGGCVAQHMDDATYEKWKLEALTTVLSRSGLLGDGVTLHPVARTPVGSRRRAVMNAVRRGNRVWLGFNEAHSHRLIDLTDCTVLAPPLLALVAPLRDALAPLLADGQSIDVALTLLDDGVDLVLEGLSRPDLRTLEHLTDFAASQDLARLSWRAREGQPAEPIAFRRTGLLGFGAVSVSPAPGAFLQASKQGEQALVAATLAGVGEAEMIADLFAGSGTFTFPLAAKAKVHAVEGDPTAYNSLMGGARQLGGKVTAEKRDLFRDPLTPYDLNRFQAVVFDPPRAGAQAQATEIAASTVAAVVGVSCNPVSFARDAELLIQGGYRLTDIWPVDQFLWSAHMELVGWFRR</sequence>
<dbReference type="InterPro" id="IPR030390">
    <property type="entry name" value="MeTrfase_TrmA_AS"/>
</dbReference>
<reference evidence="9 10" key="1">
    <citation type="submission" date="2017-12" db="EMBL/GenBank/DDBJ databases">
        <title>Genomes of bacteria within cyanobacterial aggregates.</title>
        <authorList>
            <person name="Cai H."/>
        </authorList>
    </citation>
    <scope>NUCLEOTIDE SEQUENCE [LARGE SCALE GENOMIC DNA]</scope>
    <source>
        <strain evidence="9 10">TH16</strain>
    </source>
</reference>
<dbReference type="Gene3D" id="2.40.50.1070">
    <property type="match status" value="1"/>
</dbReference>
<dbReference type="Gene3D" id="2.40.50.140">
    <property type="entry name" value="Nucleic acid-binding proteins"/>
    <property type="match status" value="1"/>
</dbReference>
<keyword evidence="4 6" id="KW-0949">S-adenosyl-L-methionine</keyword>
<dbReference type="KEGG" id="ncb:C0V82_10725"/>
<dbReference type="SUPFAM" id="SSF53335">
    <property type="entry name" value="S-adenosyl-L-methionine-dependent methyltransferases"/>
    <property type="match status" value="1"/>
</dbReference>
<dbReference type="InterPro" id="IPR010280">
    <property type="entry name" value="U5_MeTrfase_fam"/>
</dbReference>
<dbReference type="GO" id="GO:0070041">
    <property type="term" value="F:rRNA (uridine-C5-)-methyltransferase activity"/>
    <property type="evidence" value="ECO:0007669"/>
    <property type="project" value="TreeGrafter"/>
</dbReference>
<dbReference type="PANTHER" id="PTHR11061">
    <property type="entry name" value="RNA M5U METHYLTRANSFERASE"/>
    <property type="match status" value="1"/>
</dbReference>
<evidence type="ECO:0000313" key="9">
    <source>
        <dbReference type="EMBL" id="AUN30661.1"/>
    </source>
</evidence>
<evidence type="ECO:0000256" key="8">
    <source>
        <dbReference type="SAM" id="MobiDB-lite"/>
    </source>
</evidence>
<feature type="binding site" evidence="6">
    <location>
        <position position="374"/>
    </location>
    <ligand>
        <name>S-adenosyl-L-methionine</name>
        <dbReference type="ChEBI" id="CHEBI:59789"/>
    </ligand>
</feature>
<protein>
    <submittedName>
        <fullName evidence="9">Class I SAM-dependent RNA methyltransferase</fullName>
    </submittedName>
</protein>
<feature type="binding site" evidence="6">
    <location>
        <position position="308"/>
    </location>
    <ligand>
        <name>S-adenosyl-L-methionine</name>
        <dbReference type="ChEBI" id="CHEBI:59789"/>
    </ligand>
</feature>
<comment type="similarity">
    <text evidence="6">Belongs to the class I-like SAM-binding methyltransferase superfamily. RNA M5U methyltransferase family.</text>
</comment>
<keyword evidence="10" id="KW-1185">Reference proteome</keyword>
<dbReference type="SUPFAM" id="SSF50249">
    <property type="entry name" value="Nucleic acid-binding proteins"/>
    <property type="match status" value="1"/>
</dbReference>
<dbReference type="InterPro" id="IPR012340">
    <property type="entry name" value="NA-bd_OB-fold"/>
</dbReference>
<evidence type="ECO:0000256" key="2">
    <source>
        <dbReference type="ARBA" id="ARBA00022603"/>
    </source>
</evidence>
<feature type="active site" evidence="7">
    <location>
        <position position="400"/>
    </location>
</feature>
<dbReference type="GO" id="GO:0070475">
    <property type="term" value="P:rRNA base methylation"/>
    <property type="evidence" value="ECO:0007669"/>
    <property type="project" value="TreeGrafter"/>
</dbReference>
<keyword evidence="1" id="KW-0479">Metal-binding</keyword>
<dbReference type="RefSeq" id="WP_102112340.1">
    <property type="nucleotide sequence ID" value="NZ_BMGN01000002.1"/>
</dbReference>
<name>A0A2K9NC01_9PROT</name>
<dbReference type="PROSITE" id="PS51687">
    <property type="entry name" value="SAM_MT_RNA_M5U"/>
    <property type="match status" value="1"/>
</dbReference>
<evidence type="ECO:0000313" key="10">
    <source>
        <dbReference type="Proteomes" id="UP000234752"/>
    </source>
</evidence>
<keyword evidence="1" id="KW-0408">Iron</keyword>
<dbReference type="GO" id="GO:0051539">
    <property type="term" value="F:4 iron, 4 sulfur cluster binding"/>
    <property type="evidence" value="ECO:0007669"/>
    <property type="project" value="UniProtKB-KW"/>
</dbReference>
<evidence type="ECO:0000256" key="1">
    <source>
        <dbReference type="ARBA" id="ARBA00022485"/>
    </source>
</evidence>
<keyword evidence="5" id="KW-0411">Iron-sulfur</keyword>
<dbReference type="CDD" id="cd02440">
    <property type="entry name" value="AdoMet_MTases"/>
    <property type="match status" value="1"/>
</dbReference>
<evidence type="ECO:0000256" key="3">
    <source>
        <dbReference type="ARBA" id="ARBA00022679"/>
    </source>
</evidence>
<feature type="region of interest" description="Disordered" evidence="8">
    <location>
        <begin position="1"/>
        <end position="27"/>
    </location>
</feature>
<feature type="active site" description="Nucleophile" evidence="6">
    <location>
        <position position="400"/>
    </location>
</feature>
<dbReference type="PANTHER" id="PTHR11061:SF49">
    <property type="entry name" value="23S RRNA (URACIL(1939)-C(5))-METHYLTRANSFERASE RLMD"/>
    <property type="match status" value="1"/>
</dbReference>
<proteinExistence type="inferred from homology"/>
<feature type="binding site" evidence="6">
    <location>
        <position position="281"/>
    </location>
    <ligand>
        <name>S-adenosyl-L-methionine</name>
        <dbReference type="ChEBI" id="CHEBI:59789"/>
    </ligand>
</feature>
<keyword evidence="1" id="KW-0004">4Fe-4S</keyword>
<gene>
    <name evidence="9" type="ORF">C0V82_10725</name>
</gene>
<evidence type="ECO:0000256" key="5">
    <source>
        <dbReference type="ARBA" id="ARBA00023014"/>
    </source>
</evidence>
<feature type="binding site" evidence="6">
    <location>
        <position position="328"/>
    </location>
    <ligand>
        <name>S-adenosyl-L-methionine</name>
        <dbReference type="ChEBI" id="CHEBI:59789"/>
    </ligand>
</feature>
<evidence type="ECO:0000256" key="4">
    <source>
        <dbReference type="ARBA" id="ARBA00022691"/>
    </source>
</evidence>
<dbReference type="Proteomes" id="UP000234752">
    <property type="component" value="Chromosome eg_1"/>
</dbReference>